<keyword evidence="3" id="KW-0804">Transcription</keyword>
<dbReference type="OrthoDB" id="2562023at2"/>
<dbReference type="STRING" id="1619234.SAMN05421730_101230"/>
<dbReference type="PRINTS" id="PR00032">
    <property type="entry name" value="HTHARAC"/>
</dbReference>
<gene>
    <name evidence="5" type="ORF">SAMN05421730_101230</name>
</gene>
<evidence type="ECO:0000259" key="4">
    <source>
        <dbReference type="PROSITE" id="PS01124"/>
    </source>
</evidence>
<dbReference type="Pfam" id="PF02311">
    <property type="entry name" value="AraC_binding"/>
    <property type="match status" value="1"/>
</dbReference>
<dbReference type="SUPFAM" id="SSF51215">
    <property type="entry name" value="Regulatory protein AraC"/>
    <property type="match status" value="1"/>
</dbReference>
<reference evidence="5 6" key="1">
    <citation type="submission" date="2016-09" db="EMBL/GenBank/DDBJ databases">
        <authorList>
            <person name="Capua I."/>
            <person name="De Benedictis P."/>
            <person name="Joannis T."/>
            <person name="Lombin L.H."/>
            <person name="Cattoli G."/>
        </authorList>
    </citation>
    <scope>NUCLEOTIDE SEQUENCE [LARGE SCALE GENOMIC DNA]</scope>
    <source>
        <strain evidence="5 6">GluBS11</strain>
    </source>
</reference>
<dbReference type="Gene3D" id="1.10.10.60">
    <property type="entry name" value="Homeodomain-like"/>
    <property type="match status" value="2"/>
</dbReference>
<organism evidence="5 6">
    <name type="scientific">Anaerobium acetethylicum</name>
    <dbReference type="NCBI Taxonomy" id="1619234"/>
    <lineage>
        <taxon>Bacteria</taxon>
        <taxon>Bacillati</taxon>
        <taxon>Bacillota</taxon>
        <taxon>Clostridia</taxon>
        <taxon>Lachnospirales</taxon>
        <taxon>Lachnospiraceae</taxon>
        <taxon>Anaerobium</taxon>
    </lineage>
</organism>
<dbReference type="InterPro" id="IPR037923">
    <property type="entry name" value="HTH-like"/>
</dbReference>
<dbReference type="Gene3D" id="2.60.120.10">
    <property type="entry name" value="Jelly Rolls"/>
    <property type="match status" value="1"/>
</dbReference>
<evidence type="ECO:0000313" key="5">
    <source>
        <dbReference type="EMBL" id="SCP97606.1"/>
    </source>
</evidence>
<sequence>MDLTNYYYKDVEQIYRDIENHQELYELGLDNPPSDYELKWASLTTDKGPLTIYPHPADFDLWAHCHDFFEFAYVYRGGCRMHIDSADIELKAGDMCLFNLQAKHSIDVDSRSENIIFNIIVKPEYFNSSYFRLACLPNNEYIFDFFLESMINQQIKDNYVLFKNSPDNTYQDLIEHIIHEHYEGKSHKEVLLNFLFSSMLIELSRTYGSNLDASSKEELKKYKITEITEYIFAHYKDITLKDLAAHFNYSCAYLSTVIKKYSGNSFSELLHAFRFLRACQLLTESDTSISDIIEDVGCSNQTWFIQNFKKRYGISPSEYRRRYRK</sequence>
<dbReference type="RefSeq" id="WP_091233888.1">
    <property type="nucleotide sequence ID" value="NZ_FMKA01000012.1"/>
</dbReference>
<evidence type="ECO:0000256" key="3">
    <source>
        <dbReference type="ARBA" id="ARBA00023163"/>
    </source>
</evidence>
<feature type="domain" description="HTH araC/xylS-type" evidence="4">
    <location>
        <begin position="225"/>
        <end position="322"/>
    </location>
</feature>
<evidence type="ECO:0000313" key="6">
    <source>
        <dbReference type="Proteomes" id="UP000199315"/>
    </source>
</evidence>
<dbReference type="PROSITE" id="PS01124">
    <property type="entry name" value="HTH_ARAC_FAMILY_2"/>
    <property type="match status" value="1"/>
</dbReference>
<keyword evidence="2 5" id="KW-0238">DNA-binding</keyword>
<dbReference type="EMBL" id="FMKA01000012">
    <property type="protein sequence ID" value="SCP97606.1"/>
    <property type="molecule type" value="Genomic_DNA"/>
</dbReference>
<accession>A0A1D3TU83</accession>
<dbReference type="GO" id="GO:0003700">
    <property type="term" value="F:DNA-binding transcription factor activity"/>
    <property type="evidence" value="ECO:0007669"/>
    <property type="project" value="InterPro"/>
</dbReference>
<dbReference type="PANTHER" id="PTHR43280">
    <property type="entry name" value="ARAC-FAMILY TRANSCRIPTIONAL REGULATOR"/>
    <property type="match status" value="1"/>
</dbReference>
<keyword evidence="6" id="KW-1185">Reference proteome</keyword>
<dbReference type="SUPFAM" id="SSF46689">
    <property type="entry name" value="Homeodomain-like"/>
    <property type="match status" value="1"/>
</dbReference>
<evidence type="ECO:0000256" key="1">
    <source>
        <dbReference type="ARBA" id="ARBA00023015"/>
    </source>
</evidence>
<keyword evidence="1" id="KW-0805">Transcription regulation</keyword>
<dbReference type="InterPro" id="IPR014710">
    <property type="entry name" value="RmlC-like_jellyroll"/>
</dbReference>
<dbReference type="PANTHER" id="PTHR43280:SF28">
    <property type="entry name" value="HTH-TYPE TRANSCRIPTIONAL ACTIVATOR RHAS"/>
    <property type="match status" value="1"/>
</dbReference>
<dbReference type="InterPro" id="IPR003313">
    <property type="entry name" value="AraC-bd"/>
</dbReference>
<protein>
    <submittedName>
        <fullName evidence="5">AraC-type DNA-binding protein</fullName>
    </submittedName>
</protein>
<dbReference type="Pfam" id="PF12833">
    <property type="entry name" value="HTH_18"/>
    <property type="match status" value="1"/>
</dbReference>
<dbReference type="InterPro" id="IPR018060">
    <property type="entry name" value="HTH_AraC"/>
</dbReference>
<name>A0A1D3TU83_9FIRM</name>
<dbReference type="SMART" id="SM00342">
    <property type="entry name" value="HTH_ARAC"/>
    <property type="match status" value="1"/>
</dbReference>
<dbReference type="InterPro" id="IPR020449">
    <property type="entry name" value="Tscrpt_reg_AraC-type_HTH"/>
</dbReference>
<evidence type="ECO:0000256" key="2">
    <source>
        <dbReference type="ARBA" id="ARBA00023125"/>
    </source>
</evidence>
<dbReference type="Proteomes" id="UP000199315">
    <property type="component" value="Unassembled WGS sequence"/>
</dbReference>
<dbReference type="AlphaFoldDB" id="A0A1D3TU83"/>
<dbReference type="GO" id="GO:0043565">
    <property type="term" value="F:sequence-specific DNA binding"/>
    <property type="evidence" value="ECO:0007669"/>
    <property type="project" value="InterPro"/>
</dbReference>
<proteinExistence type="predicted"/>
<dbReference type="InterPro" id="IPR009057">
    <property type="entry name" value="Homeodomain-like_sf"/>
</dbReference>